<feature type="compositionally biased region" description="Basic and acidic residues" evidence="1">
    <location>
        <begin position="285"/>
        <end position="294"/>
    </location>
</feature>
<feature type="region of interest" description="Disordered" evidence="1">
    <location>
        <begin position="134"/>
        <end position="297"/>
    </location>
</feature>
<proteinExistence type="predicted"/>
<feature type="compositionally biased region" description="Basic and acidic residues" evidence="1">
    <location>
        <begin position="178"/>
        <end position="251"/>
    </location>
</feature>
<name>A0AA39IHT7_9BILA</name>
<accession>A0AA39IHT7</accession>
<reference evidence="2" key="1">
    <citation type="submission" date="2023-06" db="EMBL/GenBank/DDBJ databases">
        <title>Genomic analysis of the entomopathogenic nematode Steinernema hermaphroditum.</title>
        <authorList>
            <person name="Schwarz E.M."/>
            <person name="Heppert J.K."/>
            <person name="Baniya A."/>
            <person name="Schwartz H.T."/>
            <person name="Tan C.-H."/>
            <person name="Antoshechkin I."/>
            <person name="Sternberg P.W."/>
            <person name="Goodrich-Blair H."/>
            <person name="Dillman A.R."/>
        </authorList>
    </citation>
    <scope>NUCLEOTIDE SEQUENCE</scope>
    <source>
        <strain evidence="2">PS9179</strain>
        <tissue evidence="2">Whole animal</tissue>
    </source>
</reference>
<evidence type="ECO:0000256" key="1">
    <source>
        <dbReference type="SAM" id="MobiDB-lite"/>
    </source>
</evidence>
<evidence type="ECO:0000313" key="3">
    <source>
        <dbReference type="Proteomes" id="UP001175271"/>
    </source>
</evidence>
<dbReference type="AlphaFoldDB" id="A0AA39IHT7"/>
<dbReference type="EMBL" id="JAUCMV010000001">
    <property type="protein sequence ID" value="KAK0424598.1"/>
    <property type="molecule type" value="Genomic_DNA"/>
</dbReference>
<gene>
    <name evidence="2" type="ORF">QR680_008743</name>
</gene>
<dbReference type="Proteomes" id="UP001175271">
    <property type="component" value="Unassembled WGS sequence"/>
</dbReference>
<feature type="region of interest" description="Disordered" evidence="1">
    <location>
        <begin position="342"/>
        <end position="387"/>
    </location>
</feature>
<evidence type="ECO:0000313" key="2">
    <source>
        <dbReference type="EMBL" id="KAK0424598.1"/>
    </source>
</evidence>
<feature type="compositionally biased region" description="Low complexity" evidence="1">
    <location>
        <begin position="271"/>
        <end position="284"/>
    </location>
</feature>
<sequence>MGVDCSHWSFLFVADMPTIHYRQDSDTFGVFKTFHVNSLFLSGAQLRESIASADLVGHSEIDIFHAHSGQGIADHDSLPPECSVLYHLRRPKVTVPQPVAMPLPQHSNVIHVNPQRIHLNHRLMQTQNTVVTVMPTVDLTRRGGDNKIGTKRRSPRESPTSRSRSRGSRSPPNGPSPSRDRYRNDYNKNEGYDRRRNAYGRYDSRREENGHDGRILDGRRDQYDRRRQDYGSRREDYDARRQNYGNRREGHPYGNRQGNGYSGERRSFPENNANRRQNNYNYRNQQEHRRDRSPLRPLQNQTATLDPALIATAAAVVAASQMQQKQLQTQALLQMLPGSLLRPQQKAPPMNSPRNGSPGRGSQGNSGRNLQGRLSYDRNNRNNFRKY</sequence>
<comment type="caution">
    <text evidence="2">The sequence shown here is derived from an EMBL/GenBank/DDBJ whole genome shotgun (WGS) entry which is preliminary data.</text>
</comment>
<keyword evidence="3" id="KW-1185">Reference proteome</keyword>
<organism evidence="2 3">
    <name type="scientific">Steinernema hermaphroditum</name>
    <dbReference type="NCBI Taxonomy" id="289476"/>
    <lineage>
        <taxon>Eukaryota</taxon>
        <taxon>Metazoa</taxon>
        <taxon>Ecdysozoa</taxon>
        <taxon>Nematoda</taxon>
        <taxon>Chromadorea</taxon>
        <taxon>Rhabditida</taxon>
        <taxon>Tylenchina</taxon>
        <taxon>Panagrolaimomorpha</taxon>
        <taxon>Strongyloidoidea</taxon>
        <taxon>Steinernematidae</taxon>
        <taxon>Steinernema</taxon>
    </lineage>
</organism>
<protein>
    <submittedName>
        <fullName evidence="2">Uncharacterized protein</fullName>
    </submittedName>
</protein>